<feature type="region of interest" description="Disordered" evidence="1">
    <location>
        <begin position="1"/>
        <end position="25"/>
    </location>
</feature>
<dbReference type="RefSeq" id="WP_138651521.1">
    <property type="nucleotide sequence ID" value="NZ_CP040637.1"/>
</dbReference>
<reference evidence="3" key="1">
    <citation type="submission" date="2019-05" db="EMBL/GenBank/DDBJ databases">
        <title>Complete Genome Sequence and Methylation Pattern of the Halophilic Archaeon Natrinema pallidum BOL6-1.</title>
        <authorList>
            <person name="DasSarma P."/>
            <person name="DasSarma B.P."/>
            <person name="DasSarma S.L."/>
            <person name="Martinez F.L."/>
            <person name="Guzman D."/>
            <person name="Roberts R.J."/>
            <person name="DasSarma S."/>
        </authorList>
    </citation>
    <scope>NUCLEOTIDE SEQUENCE [LARGE SCALE GENOMIC DNA]</scope>
    <source>
        <strain evidence="3">BOL6-1</strain>
    </source>
</reference>
<organism evidence="2 3">
    <name type="scientific">Natrinema pallidum</name>
    <dbReference type="NCBI Taxonomy" id="69527"/>
    <lineage>
        <taxon>Archaea</taxon>
        <taxon>Methanobacteriati</taxon>
        <taxon>Methanobacteriota</taxon>
        <taxon>Stenosarchaea group</taxon>
        <taxon>Halobacteria</taxon>
        <taxon>Halobacteriales</taxon>
        <taxon>Natrialbaceae</taxon>
        <taxon>Natrinema</taxon>
    </lineage>
</organism>
<feature type="compositionally biased region" description="Basic residues" evidence="1">
    <location>
        <begin position="1"/>
        <end position="11"/>
    </location>
</feature>
<keyword evidence="3" id="KW-1185">Reference proteome</keyword>
<dbReference type="AlphaFoldDB" id="A0A4P9TAZ1"/>
<sequence>MGFKKFTKKGGKAGGKSGVGPRVSLRKSGTVGINHAAVSEYFEEKDYVELFNDAVNQKVGLHPRVDETDASYKVRKSDREGHGGQVNCRAFLNEYDIVPEKTTRYKATWDDEQELIVIDLTSPDHVYDSSS</sequence>
<gene>
    <name evidence="2" type="ORF">FGF80_00350</name>
</gene>
<evidence type="ECO:0000313" key="2">
    <source>
        <dbReference type="EMBL" id="QCW01786.1"/>
    </source>
</evidence>
<accession>A0A4P9TAZ1</accession>
<evidence type="ECO:0000313" key="3">
    <source>
        <dbReference type="Proteomes" id="UP000307562"/>
    </source>
</evidence>
<proteinExistence type="predicted"/>
<protein>
    <submittedName>
        <fullName evidence="2">Uncharacterized protein</fullName>
    </submittedName>
</protein>
<dbReference type="Proteomes" id="UP000307562">
    <property type="component" value="Chromosome"/>
</dbReference>
<name>A0A4P9TAZ1_9EURY</name>
<evidence type="ECO:0000256" key="1">
    <source>
        <dbReference type="SAM" id="MobiDB-lite"/>
    </source>
</evidence>
<dbReference type="KEGG" id="npl:FGF80_00350"/>
<dbReference type="EMBL" id="CP040637">
    <property type="protein sequence ID" value="QCW01786.1"/>
    <property type="molecule type" value="Genomic_DNA"/>
</dbReference>
<dbReference type="GeneID" id="96154366"/>